<evidence type="ECO:0000313" key="1">
    <source>
        <dbReference type="EMBL" id="OFC72147.1"/>
    </source>
</evidence>
<dbReference type="OrthoDB" id="6385445at2"/>
<dbReference type="RefSeq" id="WP_070123929.1">
    <property type="nucleotide sequence ID" value="NZ_MDHN01000008.1"/>
</dbReference>
<proteinExistence type="predicted"/>
<reference evidence="1 2" key="1">
    <citation type="submission" date="2016-08" db="EMBL/GenBank/DDBJ databases">
        <authorList>
            <person name="Seilhamer J.J."/>
        </authorList>
    </citation>
    <scope>NUCLEOTIDE SEQUENCE [LARGE SCALE GENOMIC DNA]</scope>
    <source>
        <strain evidence="1 2">KCTC 42603</strain>
    </source>
</reference>
<evidence type="ECO:0000313" key="2">
    <source>
        <dbReference type="Proteomes" id="UP000175691"/>
    </source>
</evidence>
<dbReference type="EMBL" id="MDHN01000008">
    <property type="protein sequence ID" value="OFC72147.1"/>
    <property type="molecule type" value="Genomic_DNA"/>
</dbReference>
<sequence>MRIEVNKVFQILISILAVCFGLFCVQSSLNIYGIDVTNFEIEANKSELAPLPNHFSRVSGDANMNTSEYVLDAYKKQLDETINRLKYNLNALSNGASNNNQNGAEQDFGALTKIYQIQPTGYLALPLEVLRAEVNGVPPSSTFNTLRARLPLGLHEEETQRYVGPYIIHHWNVLPEDIQSMSLPMIQSGLRQAPTRQVLLDAMASSGNVAPFMSLSPNRKTSEVMKSLLQNADIAE</sequence>
<dbReference type="AlphaFoldDB" id="A0A1E7ZF67"/>
<gene>
    <name evidence="1" type="ORF">BFC18_05460</name>
</gene>
<keyword evidence="2" id="KW-1185">Reference proteome</keyword>
<name>A0A1E7ZF67_9ALTE</name>
<dbReference type="Proteomes" id="UP000175691">
    <property type="component" value="Unassembled WGS sequence"/>
</dbReference>
<protein>
    <submittedName>
        <fullName evidence="1">Uncharacterized protein</fullName>
    </submittedName>
</protein>
<comment type="caution">
    <text evidence="1">The sequence shown here is derived from an EMBL/GenBank/DDBJ whole genome shotgun (WGS) entry which is preliminary data.</text>
</comment>
<accession>A0A1E7ZF67</accession>
<organism evidence="1 2">
    <name type="scientific">Alteromonas confluentis</name>
    <dbReference type="NCBI Taxonomy" id="1656094"/>
    <lineage>
        <taxon>Bacteria</taxon>
        <taxon>Pseudomonadati</taxon>
        <taxon>Pseudomonadota</taxon>
        <taxon>Gammaproteobacteria</taxon>
        <taxon>Alteromonadales</taxon>
        <taxon>Alteromonadaceae</taxon>
        <taxon>Alteromonas/Salinimonas group</taxon>
        <taxon>Alteromonas</taxon>
    </lineage>
</organism>